<dbReference type="PROSITE" id="PS51450">
    <property type="entry name" value="LRR"/>
    <property type="match status" value="7"/>
</dbReference>
<dbReference type="InterPro" id="IPR032675">
    <property type="entry name" value="LRR_dom_sf"/>
</dbReference>
<proteinExistence type="predicted"/>
<reference evidence="3" key="1">
    <citation type="thesis" date="2020" institute="ProQuest LLC" country="789 East Eisenhower Parkway, Ann Arbor, MI, USA">
        <title>Comparative Genomics and Chromosome Evolution.</title>
        <authorList>
            <person name="Mudd A.B."/>
        </authorList>
    </citation>
    <scope>NUCLEOTIDE SEQUENCE</scope>
    <source>
        <strain evidence="3">237g6f4</strain>
        <tissue evidence="3">Blood</tissue>
    </source>
</reference>
<dbReference type="Proteomes" id="UP000824782">
    <property type="component" value="Unassembled WGS sequence"/>
</dbReference>
<dbReference type="Pfam" id="PF00560">
    <property type="entry name" value="LRR_1"/>
    <property type="match status" value="1"/>
</dbReference>
<accession>A0AAV6ZZV8</accession>
<dbReference type="EMBL" id="WNYA01000010">
    <property type="protein sequence ID" value="KAG8554035.1"/>
    <property type="molecule type" value="Genomic_DNA"/>
</dbReference>
<keyword evidence="1" id="KW-0433">Leucine-rich repeat</keyword>
<dbReference type="PANTHER" id="PTHR45712">
    <property type="entry name" value="AGAP008170-PA"/>
    <property type="match status" value="1"/>
</dbReference>
<evidence type="ECO:0008006" key="5">
    <source>
        <dbReference type="Google" id="ProtNLM"/>
    </source>
</evidence>
<evidence type="ECO:0000256" key="2">
    <source>
        <dbReference type="ARBA" id="ARBA00022737"/>
    </source>
</evidence>
<dbReference type="Pfam" id="PF13855">
    <property type="entry name" value="LRR_8"/>
    <property type="match status" value="4"/>
</dbReference>
<dbReference type="Gene3D" id="3.80.10.10">
    <property type="entry name" value="Ribonuclease Inhibitor"/>
    <property type="match status" value="4"/>
</dbReference>
<comment type="caution">
    <text evidence="3">The sequence shown here is derived from an EMBL/GenBank/DDBJ whole genome shotgun (WGS) entry which is preliminary data.</text>
</comment>
<feature type="non-terminal residue" evidence="3">
    <location>
        <position position="560"/>
    </location>
</feature>
<dbReference type="SMART" id="SM00364">
    <property type="entry name" value="LRR_BAC"/>
    <property type="match status" value="6"/>
</dbReference>
<keyword evidence="4" id="KW-1185">Reference proteome</keyword>
<name>A0AAV6ZZV8_ENGPU</name>
<dbReference type="SMART" id="SM00369">
    <property type="entry name" value="LRR_TYP"/>
    <property type="match status" value="12"/>
</dbReference>
<dbReference type="AlphaFoldDB" id="A0AAV6ZZV8"/>
<evidence type="ECO:0000256" key="1">
    <source>
        <dbReference type="ARBA" id="ARBA00022614"/>
    </source>
</evidence>
<gene>
    <name evidence="3" type="ORF">GDO81_003641</name>
</gene>
<dbReference type="InterPro" id="IPR001611">
    <property type="entry name" value="Leu-rich_rpt"/>
</dbReference>
<keyword evidence="2" id="KW-0677">Repeat</keyword>
<organism evidence="3 4">
    <name type="scientific">Engystomops pustulosus</name>
    <name type="common">Tungara frog</name>
    <name type="synonym">Physalaemus pustulosus</name>
    <dbReference type="NCBI Taxonomy" id="76066"/>
    <lineage>
        <taxon>Eukaryota</taxon>
        <taxon>Metazoa</taxon>
        <taxon>Chordata</taxon>
        <taxon>Craniata</taxon>
        <taxon>Vertebrata</taxon>
        <taxon>Euteleostomi</taxon>
        <taxon>Amphibia</taxon>
        <taxon>Batrachia</taxon>
        <taxon>Anura</taxon>
        <taxon>Neobatrachia</taxon>
        <taxon>Hyloidea</taxon>
        <taxon>Leptodactylidae</taxon>
        <taxon>Leiuperinae</taxon>
        <taxon>Engystomops</taxon>
    </lineage>
</organism>
<sequence>MAKTDPAQTCVQHLSSMKCQHLAMNSLPSSLPDNLKTLDVSHNLIWELRSVSISHLHELEKFNIEHNHLETIENGALNTLLQLRSLNLASNRLYKHYSSHKGVLDSLHNLKRLNLANNNLDSDMVRCYLSNITSLVSLDLAWNSIAILFSGMFDGVPRLTELDLSNNIIAEIERGAFDSLQYLRVLNLAFNAISCISSFDLPQLHLLNLSSNSIQFFHSQTSHNFYQLRKLDLSQNSLVSFPILPENNMVQYLNLSRNNIQELFPLSNQSEENLKMASWYETIADVDLSSTIENIISHLTYIIELDLSYNQLTSFPWQFLSYISSLKNVNMAENCLHSITEVFHPQMSHQNAKNWIISLRSLRILDIHGNSISHIPKRLFDLMPEIEQINLKNNDIRFCRSKEDDTTENVCTTFSGARHLRYLNLQNNRIEHLPPNVFQHTPLYSLDLSDNIGLSIHEGALTEVQHSLQIMSLKRNLMKDSQTNLPCLKWLKTLDLSGNRLTVIPASLQCSAMESLNLQHNALRLVDGQTVLAWVHSLQWVLISGNPYDCCSLRWLNLWL</sequence>
<dbReference type="InterPro" id="IPR003591">
    <property type="entry name" value="Leu-rich_rpt_typical-subtyp"/>
</dbReference>
<evidence type="ECO:0000313" key="3">
    <source>
        <dbReference type="EMBL" id="KAG8554035.1"/>
    </source>
</evidence>
<dbReference type="InterPro" id="IPR050333">
    <property type="entry name" value="SLRP"/>
</dbReference>
<protein>
    <recommendedName>
        <fullName evidence="5">Toll-like receptor 3</fullName>
    </recommendedName>
</protein>
<dbReference type="PANTHER" id="PTHR45712:SF22">
    <property type="entry name" value="INSULIN-LIKE GROWTH FACTOR-BINDING PROTEIN COMPLEX ACID LABILE SUBUNIT"/>
    <property type="match status" value="1"/>
</dbReference>
<dbReference type="Pfam" id="PF13516">
    <property type="entry name" value="LRR_6"/>
    <property type="match status" value="1"/>
</dbReference>
<evidence type="ECO:0000313" key="4">
    <source>
        <dbReference type="Proteomes" id="UP000824782"/>
    </source>
</evidence>
<dbReference type="SUPFAM" id="SSF52058">
    <property type="entry name" value="L domain-like"/>
    <property type="match status" value="2"/>
</dbReference>